<name>A0AB36ZSY3_9BACT</name>
<accession>A0AB36ZSY3</accession>
<dbReference type="EMBL" id="PTIW01000026">
    <property type="protein sequence ID" value="PPK60224.1"/>
    <property type="molecule type" value="Genomic_DNA"/>
</dbReference>
<keyword evidence="4" id="KW-0808">Transferase</keyword>
<dbReference type="GO" id="GO:0006520">
    <property type="term" value="P:amino acid metabolic process"/>
    <property type="evidence" value="ECO:0007669"/>
    <property type="project" value="InterPro"/>
</dbReference>
<dbReference type="Gene3D" id="3.40.640.10">
    <property type="entry name" value="Type I PLP-dependent aspartate aminotransferase-like (Major domain)"/>
    <property type="match status" value="1"/>
</dbReference>
<reference evidence="7 8" key="1">
    <citation type="submission" date="2018-02" db="EMBL/GenBank/DDBJ databases">
        <title>Subsurface microbial communities from deep shales in Ohio and West Virginia, USA.</title>
        <authorList>
            <person name="Wrighton K."/>
        </authorList>
    </citation>
    <scope>NUCLEOTIDE SEQUENCE [LARGE SCALE GENOMIC DNA]</scope>
    <source>
        <strain evidence="7 8">MARC-MIP3H16</strain>
    </source>
</reference>
<protein>
    <submittedName>
        <fullName evidence="7">Aspartate aminotransferase</fullName>
    </submittedName>
</protein>
<dbReference type="Proteomes" id="UP000239861">
    <property type="component" value="Unassembled WGS sequence"/>
</dbReference>
<dbReference type="InterPro" id="IPR015424">
    <property type="entry name" value="PyrdxlP-dep_Trfase"/>
</dbReference>
<dbReference type="InterPro" id="IPR050596">
    <property type="entry name" value="AspAT/PAT-like"/>
</dbReference>
<evidence type="ECO:0000259" key="6">
    <source>
        <dbReference type="Pfam" id="PF00155"/>
    </source>
</evidence>
<evidence type="ECO:0000256" key="1">
    <source>
        <dbReference type="ARBA" id="ARBA00001933"/>
    </source>
</evidence>
<feature type="domain" description="Aminotransferase class I/classII large" evidence="6">
    <location>
        <begin position="31"/>
        <end position="382"/>
    </location>
</feature>
<dbReference type="RefSeq" id="WP_104412558.1">
    <property type="nucleotide sequence ID" value="NZ_PTIW01000026.1"/>
</dbReference>
<evidence type="ECO:0000313" key="8">
    <source>
        <dbReference type="Proteomes" id="UP000239861"/>
    </source>
</evidence>
<gene>
    <name evidence="7" type="ORF">B0F89_12610</name>
</gene>
<dbReference type="InterPro" id="IPR015422">
    <property type="entry name" value="PyrdxlP-dep_Trfase_small"/>
</dbReference>
<comment type="similarity">
    <text evidence="2">Belongs to the class-I pyridoxal-phosphate-dependent aminotransferase family.</text>
</comment>
<evidence type="ECO:0000313" key="7">
    <source>
        <dbReference type="EMBL" id="PPK60224.1"/>
    </source>
</evidence>
<dbReference type="AlphaFoldDB" id="A0AB36ZSY3"/>
<dbReference type="PANTHER" id="PTHR46383">
    <property type="entry name" value="ASPARTATE AMINOTRANSFERASE"/>
    <property type="match status" value="1"/>
</dbReference>
<comment type="caution">
    <text evidence="7">The sequence shown here is derived from an EMBL/GenBank/DDBJ whole genome shotgun (WGS) entry which is preliminary data.</text>
</comment>
<dbReference type="SUPFAM" id="SSF53383">
    <property type="entry name" value="PLP-dependent transferases"/>
    <property type="match status" value="1"/>
</dbReference>
<dbReference type="PRINTS" id="PR00753">
    <property type="entry name" value="ACCSYNTHASE"/>
</dbReference>
<dbReference type="CDD" id="cd00609">
    <property type="entry name" value="AAT_like"/>
    <property type="match status" value="1"/>
</dbReference>
<evidence type="ECO:0000256" key="3">
    <source>
        <dbReference type="ARBA" id="ARBA00022576"/>
    </source>
</evidence>
<dbReference type="GO" id="GO:0030170">
    <property type="term" value="F:pyridoxal phosphate binding"/>
    <property type="evidence" value="ECO:0007669"/>
    <property type="project" value="InterPro"/>
</dbReference>
<dbReference type="PANTHER" id="PTHR46383:SF1">
    <property type="entry name" value="ASPARTATE AMINOTRANSFERASE"/>
    <property type="match status" value="1"/>
</dbReference>
<dbReference type="FunFam" id="3.40.640.10:FF:000033">
    <property type="entry name" value="Aspartate aminotransferase"/>
    <property type="match status" value="1"/>
</dbReference>
<evidence type="ECO:0000256" key="4">
    <source>
        <dbReference type="ARBA" id="ARBA00022679"/>
    </source>
</evidence>
<dbReference type="InterPro" id="IPR015421">
    <property type="entry name" value="PyrdxlP-dep_Trfase_major"/>
</dbReference>
<organism evidence="7 8">
    <name type="scientific">Malaciobacter marinus</name>
    <dbReference type="NCBI Taxonomy" id="505249"/>
    <lineage>
        <taxon>Bacteria</taxon>
        <taxon>Pseudomonadati</taxon>
        <taxon>Campylobacterota</taxon>
        <taxon>Epsilonproteobacteria</taxon>
        <taxon>Campylobacterales</taxon>
        <taxon>Arcobacteraceae</taxon>
        <taxon>Malaciobacter</taxon>
    </lineage>
</organism>
<proteinExistence type="inferred from homology"/>
<sequence>MKIAQRMEKLSPSVTMAITALGRELKAQGRDILSFSAGEPDFDTPDIIKKAAIKAINEGKTKYTSVEGITETKQAIINKLKRDHGLDYKLEHIVISNGAKHSLFNLFQSLINKGDEVVMPAPCWVTYPEQVKFSDGVPVFIETDDSTKFKITAEQLKKAITSKTKALLLNSPSNPTGAVYSKKELEEIGKVLEGTDIIVLSDEMYEKIIYDGSEFTAAAQVSEDMFERTVTINGLSKAVAMTGWRFGYIATPKIKIVKAMIKFQGQVTSNVNTMTQYAAIPALEGKADKSIAIMRAKFEKRRDIAVKAFNAIKGVSCVVPKGSFYLFVNIKEVTDNSIKFCEQLLEEEGVAVVPGLAFGAEGYFRFSFATDLESIEKGIKRIKKFIEKGIK</sequence>
<keyword evidence="5" id="KW-0663">Pyridoxal phosphate</keyword>
<evidence type="ECO:0000256" key="5">
    <source>
        <dbReference type="ARBA" id="ARBA00022898"/>
    </source>
</evidence>
<dbReference type="Pfam" id="PF00155">
    <property type="entry name" value="Aminotran_1_2"/>
    <property type="match status" value="1"/>
</dbReference>
<keyword evidence="3 7" id="KW-0032">Aminotransferase</keyword>
<dbReference type="InterPro" id="IPR004839">
    <property type="entry name" value="Aminotransferase_I/II_large"/>
</dbReference>
<comment type="cofactor">
    <cofactor evidence="1">
        <name>pyridoxal 5'-phosphate</name>
        <dbReference type="ChEBI" id="CHEBI:597326"/>
    </cofactor>
</comment>
<evidence type="ECO:0000256" key="2">
    <source>
        <dbReference type="ARBA" id="ARBA00007441"/>
    </source>
</evidence>
<dbReference type="Gene3D" id="3.90.1150.10">
    <property type="entry name" value="Aspartate Aminotransferase, domain 1"/>
    <property type="match status" value="1"/>
</dbReference>
<dbReference type="GO" id="GO:0008483">
    <property type="term" value="F:transaminase activity"/>
    <property type="evidence" value="ECO:0007669"/>
    <property type="project" value="UniProtKB-KW"/>
</dbReference>